<gene>
    <name evidence="2" type="ORF">V4839_07450</name>
</gene>
<protein>
    <recommendedName>
        <fullName evidence="4">Holin</fullName>
    </recommendedName>
</protein>
<organism evidence="2 3">
    <name type="scientific">Lelliottia amnigena</name>
    <name type="common">Enterobacter amnigenus</name>
    <dbReference type="NCBI Taxonomy" id="61646"/>
    <lineage>
        <taxon>Bacteria</taxon>
        <taxon>Pseudomonadati</taxon>
        <taxon>Pseudomonadota</taxon>
        <taxon>Gammaproteobacteria</taxon>
        <taxon>Enterobacterales</taxon>
        <taxon>Enterobacteriaceae</taxon>
        <taxon>Lelliottia</taxon>
    </lineage>
</organism>
<dbReference type="RefSeq" id="WP_331389166.1">
    <property type="nucleotide sequence ID" value="NZ_JAZKLB010000001.1"/>
</dbReference>
<keyword evidence="1" id="KW-0812">Transmembrane</keyword>
<dbReference type="Proteomes" id="UP001335910">
    <property type="component" value="Unassembled WGS sequence"/>
</dbReference>
<comment type="caution">
    <text evidence="2">The sequence shown here is derived from an EMBL/GenBank/DDBJ whole genome shotgun (WGS) entry which is preliminary data.</text>
</comment>
<evidence type="ECO:0000313" key="3">
    <source>
        <dbReference type="Proteomes" id="UP001335910"/>
    </source>
</evidence>
<evidence type="ECO:0000313" key="2">
    <source>
        <dbReference type="EMBL" id="MEE9683321.1"/>
    </source>
</evidence>
<feature type="transmembrane region" description="Helical" evidence="1">
    <location>
        <begin position="28"/>
        <end position="53"/>
    </location>
</feature>
<evidence type="ECO:0000256" key="1">
    <source>
        <dbReference type="SAM" id="Phobius"/>
    </source>
</evidence>
<accession>A0ABU7UAR8</accession>
<sequence length="83" mass="9101">MLAFVELALVFISGLTLAHLTSKEKQKGPFASFIALCVGSALLLTLMLFAMYFSSTVQHIYTVVVCLLAVGKIKEYRDNASKQ</sequence>
<dbReference type="EMBL" id="JAZKLI010000001">
    <property type="protein sequence ID" value="MEE9683321.1"/>
    <property type="molecule type" value="Genomic_DNA"/>
</dbReference>
<keyword evidence="1" id="KW-1133">Transmembrane helix</keyword>
<name>A0ABU7UAR8_LELAM</name>
<evidence type="ECO:0008006" key="4">
    <source>
        <dbReference type="Google" id="ProtNLM"/>
    </source>
</evidence>
<keyword evidence="1" id="KW-0472">Membrane</keyword>
<keyword evidence="3" id="KW-1185">Reference proteome</keyword>
<reference evidence="2 3" key="1">
    <citation type="submission" date="2023-10" db="EMBL/GenBank/DDBJ databases">
        <title>Wastewater isolates of ESBL- and carbapenemase-producing Gram-negative bacteria from New Zealand.</title>
        <authorList>
            <person name="Straub C."/>
            <person name="Weaver L."/>
            <person name="Cornelius A."/>
            <person name="Mcgill E."/>
            <person name="Dyet K."/>
            <person name="White L."/>
            <person name="Pattis I."/>
        </authorList>
    </citation>
    <scope>NUCLEOTIDE SEQUENCE [LARGE SCALE GENOMIC DNA]</scope>
    <source>
        <strain evidence="2 3">ESBL35</strain>
    </source>
</reference>
<proteinExistence type="predicted"/>